<sequence>MMLVSRLDFETDPFTMIQPIPKGFEVGVLLKQLENIVRAIRIPIEAENPSSHHDNMLDFHHNEKSRNGTLMAWLRGLEQSWFGPWKCLFQGGLNSQIMDSVLETLLDDLGPIFAS</sequence>
<dbReference type="Proteomes" id="UP000265520">
    <property type="component" value="Unassembled WGS sequence"/>
</dbReference>
<gene>
    <name evidence="1" type="ORF">A2U01_0019953</name>
</gene>
<comment type="caution">
    <text evidence="1">The sequence shown here is derived from an EMBL/GenBank/DDBJ whole genome shotgun (WGS) entry which is preliminary data.</text>
</comment>
<organism evidence="1 2">
    <name type="scientific">Trifolium medium</name>
    <dbReference type="NCBI Taxonomy" id="97028"/>
    <lineage>
        <taxon>Eukaryota</taxon>
        <taxon>Viridiplantae</taxon>
        <taxon>Streptophyta</taxon>
        <taxon>Embryophyta</taxon>
        <taxon>Tracheophyta</taxon>
        <taxon>Spermatophyta</taxon>
        <taxon>Magnoliopsida</taxon>
        <taxon>eudicotyledons</taxon>
        <taxon>Gunneridae</taxon>
        <taxon>Pentapetalae</taxon>
        <taxon>rosids</taxon>
        <taxon>fabids</taxon>
        <taxon>Fabales</taxon>
        <taxon>Fabaceae</taxon>
        <taxon>Papilionoideae</taxon>
        <taxon>50 kb inversion clade</taxon>
        <taxon>NPAAA clade</taxon>
        <taxon>Hologalegina</taxon>
        <taxon>IRL clade</taxon>
        <taxon>Trifolieae</taxon>
        <taxon>Trifolium</taxon>
    </lineage>
</organism>
<evidence type="ECO:0000313" key="2">
    <source>
        <dbReference type="Proteomes" id="UP000265520"/>
    </source>
</evidence>
<reference evidence="1 2" key="1">
    <citation type="journal article" date="2018" name="Front. Plant Sci.">
        <title>Red Clover (Trifolium pratense) and Zigzag Clover (T. medium) - A Picture of Genomic Similarities and Differences.</title>
        <authorList>
            <person name="Dluhosova J."/>
            <person name="Istvanek J."/>
            <person name="Nedelnik J."/>
            <person name="Repkova J."/>
        </authorList>
    </citation>
    <scope>NUCLEOTIDE SEQUENCE [LARGE SCALE GENOMIC DNA]</scope>
    <source>
        <strain evidence="2">cv. 10/8</strain>
        <tissue evidence="1">Leaf</tissue>
    </source>
</reference>
<dbReference type="AlphaFoldDB" id="A0A392NKF6"/>
<evidence type="ECO:0000313" key="1">
    <source>
        <dbReference type="EMBL" id="MCH98944.1"/>
    </source>
</evidence>
<name>A0A392NKF6_9FABA</name>
<accession>A0A392NKF6</accession>
<dbReference type="EMBL" id="LXQA010038922">
    <property type="protein sequence ID" value="MCH98944.1"/>
    <property type="molecule type" value="Genomic_DNA"/>
</dbReference>
<protein>
    <submittedName>
        <fullName evidence="1">Uncharacterized protein</fullName>
    </submittedName>
</protein>
<feature type="non-terminal residue" evidence="1">
    <location>
        <position position="115"/>
    </location>
</feature>
<keyword evidence="2" id="KW-1185">Reference proteome</keyword>
<proteinExistence type="predicted"/>